<evidence type="ECO:0000313" key="1">
    <source>
        <dbReference type="EMBL" id="KYP71152.1"/>
    </source>
</evidence>
<sequence>LAARLSTVSCVRRPMSEGIWPWMRLPERSTSWRERSVVMQGGMFPEMPFQSEMVMLERCVLGTMAIKERREK</sequence>
<accession>A0A151TVP1</accession>
<dbReference type="Proteomes" id="UP000075243">
    <property type="component" value="Chromosome 3"/>
</dbReference>
<reference evidence="1 2" key="1">
    <citation type="journal article" date="2012" name="Nat. Biotechnol.">
        <title>Draft genome sequence of pigeonpea (Cajanus cajan), an orphan legume crop of resource-poor farmers.</title>
        <authorList>
            <person name="Varshney R.K."/>
            <person name="Chen W."/>
            <person name="Li Y."/>
            <person name="Bharti A.K."/>
            <person name="Saxena R.K."/>
            <person name="Schlueter J.A."/>
            <person name="Donoghue M.T."/>
            <person name="Azam S."/>
            <person name="Fan G."/>
            <person name="Whaley A.M."/>
            <person name="Farmer A.D."/>
            <person name="Sheridan J."/>
            <person name="Iwata A."/>
            <person name="Tuteja R."/>
            <person name="Penmetsa R.V."/>
            <person name="Wu W."/>
            <person name="Upadhyaya H.D."/>
            <person name="Yang S.P."/>
            <person name="Shah T."/>
            <person name="Saxena K.B."/>
            <person name="Michael T."/>
            <person name="McCombie W.R."/>
            <person name="Yang B."/>
            <person name="Zhang G."/>
            <person name="Yang H."/>
            <person name="Wang J."/>
            <person name="Spillane C."/>
            <person name="Cook D.R."/>
            <person name="May G.D."/>
            <person name="Xu X."/>
            <person name="Jackson S.A."/>
        </authorList>
    </citation>
    <scope>NUCLEOTIDE SEQUENCE [LARGE SCALE GENOMIC DNA]</scope>
    <source>
        <strain evidence="2">cv. Asha</strain>
    </source>
</reference>
<protein>
    <submittedName>
        <fullName evidence="1">Uncharacterized protein</fullName>
    </submittedName>
</protein>
<evidence type="ECO:0000313" key="2">
    <source>
        <dbReference type="Proteomes" id="UP000075243"/>
    </source>
</evidence>
<dbReference type="EMBL" id="CM003605">
    <property type="protein sequence ID" value="KYP71152.1"/>
    <property type="molecule type" value="Genomic_DNA"/>
</dbReference>
<organism evidence="1 2">
    <name type="scientific">Cajanus cajan</name>
    <name type="common">Pigeon pea</name>
    <name type="synonym">Cajanus indicus</name>
    <dbReference type="NCBI Taxonomy" id="3821"/>
    <lineage>
        <taxon>Eukaryota</taxon>
        <taxon>Viridiplantae</taxon>
        <taxon>Streptophyta</taxon>
        <taxon>Embryophyta</taxon>
        <taxon>Tracheophyta</taxon>
        <taxon>Spermatophyta</taxon>
        <taxon>Magnoliopsida</taxon>
        <taxon>eudicotyledons</taxon>
        <taxon>Gunneridae</taxon>
        <taxon>Pentapetalae</taxon>
        <taxon>rosids</taxon>
        <taxon>fabids</taxon>
        <taxon>Fabales</taxon>
        <taxon>Fabaceae</taxon>
        <taxon>Papilionoideae</taxon>
        <taxon>50 kb inversion clade</taxon>
        <taxon>NPAAA clade</taxon>
        <taxon>indigoferoid/millettioid clade</taxon>
        <taxon>Phaseoleae</taxon>
        <taxon>Cajanus</taxon>
    </lineage>
</organism>
<dbReference type="AlphaFoldDB" id="A0A151TVP1"/>
<proteinExistence type="predicted"/>
<gene>
    <name evidence="1" type="ORF">KK1_010395</name>
</gene>
<keyword evidence="2" id="KW-1185">Reference proteome</keyword>
<feature type="non-terminal residue" evidence="1">
    <location>
        <position position="1"/>
    </location>
</feature>
<name>A0A151TVP1_CAJCA</name>